<dbReference type="EMBL" id="JAESVN010000001">
    <property type="protein sequence ID" value="MBL4915847.1"/>
    <property type="molecule type" value="Genomic_DNA"/>
</dbReference>
<accession>A0A8K0V5K3</accession>
<evidence type="ECO:0000256" key="1">
    <source>
        <dbReference type="SAM" id="SignalP"/>
    </source>
</evidence>
<comment type="caution">
    <text evidence="2">The sequence shown here is derived from an EMBL/GenBank/DDBJ whole genome shotgun (WGS) entry which is preliminary data.</text>
</comment>
<evidence type="ECO:0000313" key="2">
    <source>
        <dbReference type="EMBL" id="MBL4915847.1"/>
    </source>
</evidence>
<feature type="signal peptide" evidence="1">
    <location>
        <begin position="1"/>
        <end position="23"/>
    </location>
</feature>
<protein>
    <submittedName>
        <fullName evidence="2">Uncharacterized protein</fullName>
    </submittedName>
</protein>
<name>A0A8K0V5K3_9RHOB</name>
<keyword evidence="3" id="KW-1185">Reference proteome</keyword>
<keyword evidence="1" id="KW-0732">Signal</keyword>
<dbReference type="RefSeq" id="WP_202686418.1">
    <property type="nucleotide sequence ID" value="NZ_JAESVN010000001.1"/>
</dbReference>
<feature type="chain" id="PRO_5035430682" evidence="1">
    <location>
        <begin position="24"/>
        <end position="207"/>
    </location>
</feature>
<sequence>MAAQARIILGLTAAFALSGPALAGKTPVGGVGGFPVFVPVIPTPAPTPDPTTGGTGSAATSANAAQVASQIEAATSFCASLPGDAYTLDCMAERLDRIARDMPATADLAEARSQLAEASRELSDLARANADSALPPARARIPGGIATGRPLVPVNPTRQAAVKSQAAAILERTETLLLRSSGGAPSIEGYRRIAGAVGSAKVLLRST</sequence>
<reference evidence="2" key="1">
    <citation type="submission" date="2021-01" db="EMBL/GenBank/DDBJ databases">
        <title>Tabrizicola alba sp. nov. a motile alkaliphilic bacterium isolated from a soda lake.</title>
        <authorList>
            <person name="Szuroczki S."/>
            <person name="Abbaszade G."/>
            <person name="Schumann P."/>
            <person name="Toth E."/>
        </authorList>
    </citation>
    <scope>NUCLEOTIDE SEQUENCE</scope>
    <source>
        <strain evidence="2">DMG-N-6</strain>
    </source>
</reference>
<dbReference type="AlphaFoldDB" id="A0A8K0V5K3"/>
<evidence type="ECO:0000313" key="3">
    <source>
        <dbReference type="Proteomes" id="UP000648908"/>
    </source>
</evidence>
<proteinExistence type="predicted"/>
<organism evidence="2 3">
    <name type="scientific">Szabonella alba</name>
    <dbReference type="NCBI Taxonomy" id="2804194"/>
    <lineage>
        <taxon>Bacteria</taxon>
        <taxon>Pseudomonadati</taxon>
        <taxon>Pseudomonadota</taxon>
        <taxon>Alphaproteobacteria</taxon>
        <taxon>Rhodobacterales</taxon>
        <taxon>Paracoccaceae</taxon>
        <taxon>Szabonella</taxon>
    </lineage>
</organism>
<dbReference type="Proteomes" id="UP000648908">
    <property type="component" value="Unassembled WGS sequence"/>
</dbReference>
<gene>
    <name evidence="2" type="ORF">JL811_01325</name>
</gene>